<sequence>MKEKTWDSPNKMHFDSPLKAFNKQCSLITTGNQIGNVVLSNYVRPFDEVECNGFTSEPGHLQNYDITKNIVGNTLPHKYP</sequence>
<evidence type="ECO:0000313" key="1">
    <source>
        <dbReference type="EMBL" id="GAI19621.1"/>
    </source>
</evidence>
<proteinExistence type="predicted"/>
<reference evidence="1" key="1">
    <citation type="journal article" date="2014" name="Front. Microbiol.">
        <title>High frequency of phylogenetically diverse reductive dehalogenase-homologous genes in deep subseafloor sedimentary metagenomes.</title>
        <authorList>
            <person name="Kawai M."/>
            <person name="Futagami T."/>
            <person name="Toyoda A."/>
            <person name="Takaki Y."/>
            <person name="Nishi S."/>
            <person name="Hori S."/>
            <person name="Arai W."/>
            <person name="Tsubouchi T."/>
            <person name="Morono Y."/>
            <person name="Uchiyama I."/>
            <person name="Ito T."/>
            <person name="Fujiyama A."/>
            <person name="Inagaki F."/>
            <person name="Takami H."/>
        </authorList>
    </citation>
    <scope>NUCLEOTIDE SEQUENCE</scope>
    <source>
        <strain evidence="1">Expedition CK06-06</strain>
    </source>
</reference>
<feature type="non-terminal residue" evidence="1">
    <location>
        <position position="80"/>
    </location>
</feature>
<comment type="caution">
    <text evidence="1">The sequence shown here is derived from an EMBL/GenBank/DDBJ whole genome shotgun (WGS) entry which is preliminary data.</text>
</comment>
<dbReference type="AlphaFoldDB" id="X1MNL6"/>
<gene>
    <name evidence="1" type="ORF">S06H3_29184</name>
</gene>
<dbReference type="EMBL" id="BARV01017086">
    <property type="protein sequence ID" value="GAI19621.1"/>
    <property type="molecule type" value="Genomic_DNA"/>
</dbReference>
<organism evidence="1">
    <name type="scientific">marine sediment metagenome</name>
    <dbReference type="NCBI Taxonomy" id="412755"/>
    <lineage>
        <taxon>unclassified sequences</taxon>
        <taxon>metagenomes</taxon>
        <taxon>ecological metagenomes</taxon>
    </lineage>
</organism>
<name>X1MNL6_9ZZZZ</name>
<protein>
    <submittedName>
        <fullName evidence="1">Uncharacterized protein</fullName>
    </submittedName>
</protein>
<accession>X1MNL6</accession>